<feature type="signal peptide" evidence="14">
    <location>
        <begin position="1"/>
        <end position="23"/>
    </location>
</feature>
<dbReference type="Pfam" id="PF02939">
    <property type="entry name" value="UcrQ"/>
    <property type="match status" value="1"/>
</dbReference>
<accession>A0A9Q1IT64</accession>
<keyword evidence="4 13" id="KW-0813">Transport</keyword>
<keyword evidence="9" id="KW-1133">Transmembrane helix</keyword>
<comment type="caution">
    <text evidence="15">The sequence shown here is derived from an EMBL/GenBank/DDBJ whole genome shotgun (WGS) entry which is preliminary data.</text>
</comment>
<dbReference type="PANTHER" id="PTHR12119:SF2">
    <property type="entry name" value="CYTOCHROME B-C1 COMPLEX SUBUNIT 8"/>
    <property type="match status" value="1"/>
</dbReference>
<evidence type="ECO:0000256" key="5">
    <source>
        <dbReference type="ARBA" id="ARBA00022660"/>
    </source>
</evidence>
<dbReference type="Gene3D" id="1.20.5.210">
    <property type="entry name" value="Cytochrome b-c1 complex subunit 8"/>
    <property type="match status" value="1"/>
</dbReference>
<gene>
    <name evidence="15" type="ORF">SKAU_G00239260</name>
</gene>
<protein>
    <recommendedName>
        <fullName evidence="3 13">Cytochrome b-c1 complex subunit 8</fullName>
    </recommendedName>
    <alternativeName>
        <fullName evidence="13">Complex III subunit 8</fullName>
    </alternativeName>
</protein>
<organism evidence="15 16">
    <name type="scientific">Synaphobranchus kaupii</name>
    <name type="common">Kaup's arrowtooth eel</name>
    <dbReference type="NCBI Taxonomy" id="118154"/>
    <lineage>
        <taxon>Eukaryota</taxon>
        <taxon>Metazoa</taxon>
        <taxon>Chordata</taxon>
        <taxon>Craniata</taxon>
        <taxon>Vertebrata</taxon>
        <taxon>Euteleostomi</taxon>
        <taxon>Actinopterygii</taxon>
        <taxon>Neopterygii</taxon>
        <taxon>Teleostei</taxon>
        <taxon>Anguilliformes</taxon>
        <taxon>Synaphobranchidae</taxon>
        <taxon>Synaphobranchus</taxon>
    </lineage>
</organism>
<evidence type="ECO:0000256" key="14">
    <source>
        <dbReference type="SAM" id="SignalP"/>
    </source>
</evidence>
<evidence type="ECO:0000256" key="1">
    <source>
        <dbReference type="ARBA" id="ARBA00004434"/>
    </source>
</evidence>
<evidence type="ECO:0000256" key="12">
    <source>
        <dbReference type="ARBA" id="ARBA00047105"/>
    </source>
</evidence>
<keyword evidence="6" id="KW-0812">Transmembrane</keyword>
<dbReference type="InterPro" id="IPR004205">
    <property type="entry name" value="Cyt_bc1_su8"/>
</dbReference>
<comment type="subunit">
    <text evidence="12 13">Component of the ubiquinol-cytochrome c oxidoreductase (cytochrome b-c1 complex, complex III, CIII), a multisubunit enzyme composed of 11 subunits. The complex is composed of 3 respiratory subunits cytochrome b, cytochrome c1 and Rieske protein UQCRFS1, 2 core protein subunits UQCRC1/QCR1 and UQCRC2/QCR2, and 6 low-molecular weight protein subunits UQCRH/QCR6, UQCRB/QCR7, UQCRQ/QCR8, UQCR10/QCR9, UQCR11/QCR10 and subunit 9, the cleavage product of Rieske protein UQCRFS1. The complex exists as an obligatory dimer and forms supercomplexes (SCs) in the inner mitochondrial membrane with NADH-ubiquinone oxidoreductase (complex I, CI) and cytochrome c oxidase (complex IV, CIV), resulting in different assemblies (supercomplex SCI(1)III(2)IV(1) and megacomplex MCI(2)III(2)IV(2)). Interacts with UQCC6.</text>
</comment>
<keyword evidence="5 13" id="KW-0679">Respiratory chain</keyword>
<dbReference type="GO" id="GO:0045275">
    <property type="term" value="C:respiratory chain complex III"/>
    <property type="evidence" value="ECO:0007669"/>
    <property type="project" value="UniProtKB-UniRule"/>
</dbReference>
<evidence type="ECO:0000256" key="8">
    <source>
        <dbReference type="ARBA" id="ARBA00022982"/>
    </source>
</evidence>
<sequence>METLVKIFIVLYLHGIILPRVFGDFTDTSPQDIADGPEDTVDSTVYGTILSPLLKALSEHATWGDFAPKLVPESKYVRYMKRLYRVSSKQKRSKEGASSQLYNTVRLITPRDEYLQQSKEFFMQDLSYNLERVRVNEQLLKSVFLYYFEKDQTSSFTSVCSLDVQEQEHDQQQLYPKKRTWSSKISFPNAMGHHFGDLARIRHGIPNVWRRFTSSVFKVAPPMVLLYITYTWGNHVHEQGKRKDHTLYENDE</sequence>
<evidence type="ECO:0000256" key="13">
    <source>
        <dbReference type="RuleBase" id="RU368118"/>
    </source>
</evidence>
<keyword evidence="11" id="KW-0472">Membrane</keyword>
<reference evidence="15" key="1">
    <citation type="journal article" date="2023" name="Science">
        <title>Genome structures resolve the early diversification of teleost fishes.</title>
        <authorList>
            <person name="Parey E."/>
            <person name="Louis A."/>
            <person name="Montfort J."/>
            <person name="Bouchez O."/>
            <person name="Roques C."/>
            <person name="Iampietro C."/>
            <person name="Lluch J."/>
            <person name="Castinel A."/>
            <person name="Donnadieu C."/>
            <person name="Desvignes T."/>
            <person name="Floi Bucao C."/>
            <person name="Jouanno E."/>
            <person name="Wen M."/>
            <person name="Mejri S."/>
            <person name="Dirks R."/>
            <person name="Jansen H."/>
            <person name="Henkel C."/>
            <person name="Chen W.J."/>
            <person name="Zahm M."/>
            <person name="Cabau C."/>
            <person name="Klopp C."/>
            <person name="Thompson A.W."/>
            <person name="Robinson-Rechavi M."/>
            <person name="Braasch I."/>
            <person name="Lecointre G."/>
            <person name="Bobe J."/>
            <person name="Postlethwait J.H."/>
            <person name="Berthelot C."/>
            <person name="Roest Crollius H."/>
            <person name="Guiguen Y."/>
        </authorList>
    </citation>
    <scope>NUCLEOTIDE SEQUENCE</scope>
    <source>
        <strain evidence="15">WJC10195</strain>
    </source>
</reference>
<evidence type="ECO:0000256" key="2">
    <source>
        <dbReference type="ARBA" id="ARBA00007668"/>
    </source>
</evidence>
<dbReference type="PANTHER" id="PTHR12119">
    <property type="entry name" value="UBIQUINOL-CYTOCHROME C REDUCTASE COMPLEX UBIQUINONE-BINDING PROTEIN QP-C"/>
    <property type="match status" value="1"/>
</dbReference>
<dbReference type="InterPro" id="IPR036642">
    <property type="entry name" value="Cyt_bc1_su8_sf"/>
</dbReference>
<keyword evidence="16" id="KW-1185">Reference proteome</keyword>
<keyword evidence="7 13" id="KW-0999">Mitochondrion inner membrane</keyword>
<evidence type="ECO:0000256" key="3">
    <source>
        <dbReference type="ARBA" id="ARBA00016324"/>
    </source>
</evidence>
<proteinExistence type="inferred from homology"/>
<evidence type="ECO:0000256" key="10">
    <source>
        <dbReference type="ARBA" id="ARBA00023128"/>
    </source>
</evidence>
<dbReference type="SUPFAM" id="SSF81508">
    <property type="entry name" value="Ubiquinone-binding protein QP-C of cytochrome bc1 complex (Ubiquinol-cytochrome c reductase)"/>
    <property type="match status" value="1"/>
</dbReference>
<comment type="similarity">
    <text evidence="2 13">Belongs to the UQCRQ/QCR8 family.</text>
</comment>
<evidence type="ECO:0000256" key="11">
    <source>
        <dbReference type="ARBA" id="ARBA00023136"/>
    </source>
</evidence>
<evidence type="ECO:0000256" key="4">
    <source>
        <dbReference type="ARBA" id="ARBA00022448"/>
    </source>
</evidence>
<evidence type="ECO:0000256" key="9">
    <source>
        <dbReference type="ARBA" id="ARBA00022989"/>
    </source>
</evidence>
<evidence type="ECO:0000313" key="15">
    <source>
        <dbReference type="EMBL" id="KAJ8352450.1"/>
    </source>
</evidence>
<keyword evidence="10 13" id="KW-0496">Mitochondrion</keyword>
<keyword evidence="8 13" id="KW-0249">Electron transport</keyword>
<comment type="subcellular location">
    <subcellularLocation>
        <location evidence="1 13">Mitochondrion inner membrane</location>
        <topology evidence="1 13">Single-pass membrane protein</topology>
    </subcellularLocation>
</comment>
<evidence type="ECO:0000256" key="6">
    <source>
        <dbReference type="ARBA" id="ARBA00022692"/>
    </source>
</evidence>
<comment type="function">
    <text evidence="13">Component of the ubiquinol-cytochrome c oxidoreductase, a multisubunit transmembrane complex that is part of the mitochondrial electron transport chain which drives oxidative phosphorylation. The complex plays an important role in the uptake of multiple carbon sources present in different host niches.</text>
</comment>
<dbReference type="Proteomes" id="UP001152622">
    <property type="component" value="Chromosome 8"/>
</dbReference>
<dbReference type="GO" id="GO:0005743">
    <property type="term" value="C:mitochondrial inner membrane"/>
    <property type="evidence" value="ECO:0007669"/>
    <property type="project" value="UniProtKB-SubCell"/>
</dbReference>
<keyword evidence="14" id="KW-0732">Signal</keyword>
<dbReference type="AlphaFoldDB" id="A0A9Q1IT64"/>
<evidence type="ECO:0000256" key="7">
    <source>
        <dbReference type="ARBA" id="ARBA00022792"/>
    </source>
</evidence>
<dbReference type="OrthoDB" id="6427922at2759"/>
<dbReference type="EMBL" id="JAINUF010000008">
    <property type="protein sequence ID" value="KAJ8352450.1"/>
    <property type="molecule type" value="Genomic_DNA"/>
</dbReference>
<name>A0A9Q1IT64_SYNKA</name>
<dbReference type="GO" id="GO:0006122">
    <property type="term" value="P:mitochondrial electron transport, ubiquinol to cytochrome c"/>
    <property type="evidence" value="ECO:0007669"/>
    <property type="project" value="UniProtKB-UniRule"/>
</dbReference>
<evidence type="ECO:0000313" key="16">
    <source>
        <dbReference type="Proteomes" id="UP001152622"/>
    </source>
</evidence>
<feature type="chain" id="PRO_5040390235" description="Cytochrome b-c1 complex subunit 8" evidence="14">
    <location>
        <begin position="24"/>
        <end position="252"/>
    </location>
</feature>